<proteinExistence type="predicted"/>
<dbReference type="Proteomes" id="UP001063166">
    <property type="component" value="Unassembled WGS sequence"/>
</dbReference>
<dbReference type="AlphaFoldDB" id="A0A9P3UMB9"/>
<protein>
    <submittedName>
        <fullName evidence="2">Uncharacterized protein</fullName>
    </submittedName>
</protein>
<comment type="caution">
    <text evidence="2">The sequence shown here is derived from an EMBL/GenBank/DDBJ whole genome shotgun (WGS) entry which is preliminary data.</text>
</comment>
<evidence type="ECO:0000313" key="2">
    <source>
        <dbReference type="EMBL" id="GLB40269.1"/>
    </source>
</evidence>
<name>A0A9P3UMB9_LYOSH</name>
<organism evidence="2 3">
    <name type="scientific">Lyophyllum shimeji</name>
    <name type="common">Hon-shimeji</name>
    <name type="synonym">Tricholoma shimeji</name>
    <dbReference type="NCBI Taxonomy" id="47721"/>
    <lineage>
        <taxon>Eukaryota</taxon>
        <taxon>Fungi</taxon>
        <taxon>Dikarya</taxon>
        <taxon>Basidiomycota</taxon>
        <taxon>Agaricomycotina</taxon>
        <taxon>Agaricomycetes</taxon>
        <taxon>Agaricomycetidae</taxon>
        <taxon>Agaricales</taxon>
        <taxon>Tricholomatineae</taxon>
        <taxon>Lyophyllaceae</taxon>
        <taxon>Lyophyllum</taxon>
    </lineage>
</organism>
<evidence type="ECO:0000313" key="3">
    <source>
        <dbReference type="Proteomes" id="UP001063166"/>
    </source>
</evidence>
<reference evidence="2" key="1">
    <citation type="submission" date="2022-07" db="EMBL/GenBank/DDBJ databases">
        <title>The genome of Lyophyllum shimeji provides insight into the initial evolution of ectomycorrhizal fungal genome.</title>
        <authorList>
            <person name="Kobayashi Y."/>
            <person name="Shibata T."/>
            <person name="Hirakawa H."/>
            <person name="Shigenobu S."/>
            <person name="Nishiyama T."/>
            <person name="Yamada A."/>
            <person name="Hasebe M."/>
            <person name="Kawaguchi M."/>
        </authorList>
    </citation>
    <scope>NUCLEOTIDE SEQUENCE</scope>
    <source>
        <strain evidence="2">AT787</strain>
    </source>
</reference>
<gene>
    <name evidence="2" type="ORF">LshimejAT787_0801400</name>
</gene>
<keyword evidence="3" id="KW-1185">Reference proteome</keyword>
<dbReference type="EMBL" id="BRPK01000008">
    <property type="protein sequence ID" value="GLB40269.1"/>
    <property type="molecule type" value="Genomic_DNA"/>
</dbReference>
<evidence type="ECO:0000256" key="1">
    <source>
        <dbReference type="SAM" id="MobiDB-lite"/>
    </source>
</evidence>
<accession>A0A9P3UMB9</accession>
<sequence length="79" mass="8704">MSSYRECYFDASNGESPTSSVRFSHSTVLARPFPRHEGIEGKAAIDAFLGDKTLKTNNAMQALNCLERFEGLDPHPEGV</sequence>
<feature type="region of interest" description="Disordered" evidence="1">
    <location>
        <begin position="1"/>
        <end position="21"/>
    </location>
</feature>